<dbReference type="InterPro" id="IPR016185">
    <property type="entry name" value="PreATP-grasp_dom_sf"/>
</dbReference>
<dbReference type="InterPro" id="IPR000089">
    <property type="entry name" value="Biotin_lipoyl"/>
</dbReference>
<dbReference type="SMART" id="SM00878">
    <property type="entry name" value="Biotin_carb_C"/>
    <property type="match status" value="1"/>
</dbReference>
<dbReference type="InterPro" id="IPR011053">
    <property type="entry name" value="Single_hybrid_motif"/>
</dbReference>
<dbReference type="AlphaFoldDB" id="A0A367K2E7"/>
<dbReference type="CDD" id="cd06850">
    <property type="entry name" value="biotinyl_domain"/>
    <property type="match status" value="1"/>
</dbReference>
<comment type="caution">
    <text evidence="10">The sequence shown here is derived from an EMBL/GenBank/DDBJ whole genome shotgun (WGS) entry which is preliminary data.</text>
</comment>
<proteinExistence type="predicted"/>
<evidence type="ECO:0008006" key="12">
    <source>
        <dbReference type="Google" id="ProtNLM"/>
    </source>
</evidence>
<organism evidence="10 11">
    <name type="scientific">Rhizopus stolonifer</name>
    <name type="common">Rhizopus nigricans</name>
    <dbReference type="NCBI Taxonomy" id="4846"/>
    <lineage>
        <taxon>Eukaryota</taxon>
        <taxon>Fungi</taxon>
        <taxon>Fungi incertae sedis</taxon>
        <taxon>Mucoromycota</taxon>
        <taxon>Mucoromycotina</taxon>
        <taxon>Mucoromycetes</taxon>
        <taxon>Mucorales</taxon>
        <taxon>Mucorineae</taxon>
        <taxon>Rhizopodaceae</taxon>
        <taxon>Rhizopus</taxon>
    </lineage>
</organism>
<dbReference type="SUPFAM" id="SSF52440">
    <property type="entry name" value="PreATP-grasp domain"/>
    <property type="match status" value="1"/>
</dbReference>
<dbReference type="InterPro" id="IPR005482">
    <property type="entry name" value="Biotin_COase_C"/>
</dbReference>
<evidence type="ECO:0000259" key="8">
    <source>
        <dbReference type="PROSITE" id="PS50975"/>
    </source>
</evidence>
<dbReference type="InterPro" id="IPR005479">
    <property type="entry name" value="CPAse_ATP-bd"/>
</dbReference>
<evidence type="ECO:0000259" key="7">
    <source>
        <dbReference type="PROSITE" id="PS50968"/>
    </source>
</evidence>
<keyword evidence="11" id="KW-1185">Reference proteome</keyword>
<keyword evidence="4 6" id="KW-0067">ATP-binding</keyword>
<keyword evidence="5" id="KW-0092">Biotin</keyword>
<evidence type="ECO:0000313" key="11">
    <source>
        <dbReference type="Proteomes" id="UP000253551"/>
    </source>
</evidence>
<dbReference type="Proteomes" id="UP000253551">
    <property type="component" value="Unassembled WGS sequence"/>
</dbReference>
<sequence>MVKILVANRGEIAIRVITAAQELGHLTVAVYTNDQDKTHCQRATESIKISSFLNASEIIQVAKKVNAMAIHPGYGFLSESFYLANECVESGLIFIGPSASLIDCLGDKLSARKMAQKANLPVIPGTPDSVSSIKQVIDFGRQQGYPIMLKARDGGGGRGIRIVKDEQQVEETLARCKNESASGQVFVERAVQQAKHIEVQILGDRQGNCVHLFERDCSIQRRYQKVLEIAPSNLSFTLRNTIHQAAIRLARYMAYDSVGTVEFLVVPERNEFYFLEVNPRIQVEHTVSEQITQVDIVQAQIRIALGESILDLGLQQENIRPNHLVSIQARVVAEDPLNNNMLSVGKIGSVKFPLGAGIRIDTWIQPGSIVLPMFDSLLAKVIVTGQSYQDAISKLKLALTQVIITGVETNLGFLVSLLSSPLVQNAHTHSLEENMKSLVHSIQPDSQKASLQPTPILTQPVHFKPGDAFDIQISQKSTTNLYSLKIDSIGSNRFPEELAAVVHSSNHPEPLSIVLSKKTGLSSTLRKANPHLPSEIASPVTGMLVEIAVKRGDSVKQGQALFVMSAMKMETVIYSSQAGKVKSVNAQLNDLLDKGDLVIELESKESKL</sequence>
<dbReference type="PANTHER" id="PTHR18866">
    <property type="entry name" value="CARBOXYLASE:PYRUVATE/ACETYL-COA/PROPIONYL-COA CARBOXYLASE"/>
    <property type="match status" value="1"/>
</dbReference>
<dbReference type="STRING" id="4846.A0A367K2E7"/>
<dbReference type="Gene3D" id="2.40.50.100">
    <property type="match status" value="1"/>
</dbReference>
<dbReference type="GO" id="GO:0046872">
    <property type="term" value="F:metal ion binding"/>
    <property type="evidence" value="ECO:0007669"/>
    <property type="project" value="InterPro"/>
</dbReference>
<keyword evidence="3 6" id="KW-0547">Nucleotide-binding</keyword>
<evidence type="ECO:0000259" key="9">
    <source>
        <dbReference type="PROSITE" id="PS50979"/>
    </source>
</evidence>
<dbReference type="GO" id="GO:0005739">
    <property type="term" value="C:mitochondrion"/>
    <property type="evidence" value="ECO:0007669"/>
    <property type="project" value="TreeGrafter"/>
</dbReference>
<reference evidence="10 11" key="1">
    <citation type="journal article" date="2018" name="G3 (Bethesda)">
        <title>Phylogenetic and Phylogenomic Definition of Rhizopus Species.</title>
        <authorList>
            <person name="Gryganskyi A.P."/>
            <person name="Golan J."/>
            <person name="Dolatabadi S."/>
            <person name="Mondo S."/>
            <person name="Robb S."/>
            <person name="Idnurm A."/>
            <person name="Muszewska A."/>
            <person name="Steczkiewicz K."/>
            <person name="Masonjones S."/>
            <person name="Liao H.L."/>
            <person name="Gajdeczka M.T."/>
            <person name="Anike F."/>
            <person name="Vuek A."/>
            <person name="Anishchenko I.M."/>
            <person name="Voigt K."/>
            <person name="de Hoog G.S."/>
            <person name="Smith M.E."/>
            <person name="Heitman J."/>
            <person name="Vilgalys R."/>
            <person name="Stajich J.E."/>
        </authorList>
    </citation>
    <scope>NUCLEOTIDE SEQUENCE [LARGE SCALE GENOMIC DNA]</scope>
    <source>
        <strain evidence="10 11">LSU 92-RS-03</strain>
    </source>
</reference>
<dbReference type="PROSITE" id="PS50968">
    <property type="entry name" value="BIOTINYL_LIPOYL"/>
    <property type="match status" value="1"/>
</dbReference>
<feature type="domain" description="Lipoyl-binding" evidence="7">
    <location>
        <begin position="527"/>
        <end position="602"/>
    </location>
</feature>
<dbReference type="PROSITE" id="PS00188">
    <property type="entry name" value="BIOTIN"/>
    <property type="match status" value="1"/>
</dbReference>
<dbReference type="PROSITE" id="PS00867">
    <property type="entry name" value="CPSASE_2"/>
    <property type="match status" value="1"/>
</dbReference>
<evidence type="ECO:0000256" key="6">
    <source>
        <dbReference type="PROSITE-ProRule" id="PRU00409"/>
    </source>
</evidence>
<keyword evidence="2" id="KW-0436">Ligase</keyword>
<feature type="domain" description="ATP-grasp" evidence="8">
    <location>
        <begin position="112"/>
        <end position="305"/>
    </location>
</feature>
<evidence type="ECO:0000256" key="4">
    <source>
        <dbReference type="ARBA" id="ARBA00022840"/>
    </source>
</evidence>
<gene>
    <name evidence="10" type="ORF">CU098_006376</name>
</gene>
<evidence type="ECO:0000256" key="2">
    <source>
        <dbReference type="ARBA" id="ARBA00022598"/>
    </source>
</evidence>
<evidence type="ECO:0000256" key="5">
    <source>
        <dbReference type="ARBA" id="ARBA00023267"/>
    </source>
</evidence>
<dbReference type="Pfam" id="PF00364">
    <property type="entry name" value="Biotin_lipoyl"/>
    <property type="match status" value="1"/>
</dbReference>
<dbReference type="InterPro" id="IPR050856">
    <property type="entry name" value="Biotin_carboxylase_complex"/>
</dbReference>
<dbReference type="PROSITE" id="PS50979">
    <property type="entry name" value="BC"/>
    <property type="match status" value="1"/>
</dbReference>
<evidence type="ECO:0000256" key="1">
    <source>
        <dbReference type="ARBA" id="ARBA00001953"/>
    </source>
</evidence>
<comment type="cofactor">
    <cofactor evidence="1">
        <name>biotin</name>
        <dbReference type="ChEBI" id="CHEBI:57586"/>
    </cofactor>
</comment>
<dbReference type="InterPro" id="IPR005481">
    <property type="entry name" value="BC-like_N"/>
</dbReference>
<dbReference type="InterPro" id="IPR011054">
    <property type="entry name" value="Rudment_hybrid_motif"/>
</dbReference>
<dbReference type="SUPFAM" id="SSF51230">
    <property type="entry name" value="Single hybrid motif"/>
    <property type="match status" value="1"/>
</dbReference>
<dbReference type="GO" id="GO:0005524">
    <property type="term" value="F:ATP binding"/>
    <property type="evidence" value="ECO:0007669"/>
    <property type="project" value="UniProtKB-UniRule"/>
</dbReference>
<dbReference type="InterPro" id="IPR001882">
    <property type="entry name" value="Biotin_BS"/>
</dbReference>
<protein>
    <recommendedName>
        <fullName evidence="12">Pyruvate carboxylase</fullName>
    </recommendedName>
</protein>
<dbReference type="InterPro" id="IPR011764">
    <property type="entry name" value="Biotin_carboxylation_dom"/>
</dbReference>
<evidence type="ECO:0000313" key="10">
    <source>
        <dbReference type="EMBL" id="RCH96346.1"/>
    </source>
</evidence>
<dbReference type="Gene3D" id="3.30.470.20">
    <property type="entry name" value="ATP-grasp fold, B domain"/>
    <property type="match status" value="1"/>
</dbReference>
<dbReference type="SUPFAM" id="SSF51246">
    <property type="entry name" value="Rudiment single hybrid motif"/>
    <property type="match status" value="1"/>
</dbReference>
<dbReference type="FunFam" id="2.40.50.100:FF:000003">
    <property type="entry name" value="Acetyl-CoA carboxylase biotin carboxyl carrier protein"/>
    <property type="match status" value="1"/>
</dbReference>
<feature type="domain" description="Biotin carboxylation" evidence="9">
    <location>
        <begin position="1"/>
        <end position="438"/>
    </location>
</feature>
<dbReference type="OrthoDB" id="196847at2759"/>
<dbReference type="PROSITE" id="PS50975">
    <property type="entry name" value="ATP_GRASP"/>
    <property type="match status" value="1"/>
</dbReference>
<dbReference type="FunFam" id="3.30.1490.20:FF:000003">
    <property type="entry name" value="acetyl-CoA carboxylase isoform X1"/>
    <property type="match status" value="1"/>
</dbReference>
<name>A0A367K2E7_RHIST</name>
<dbReference type="PANTHER" id="PTHR18866:SF33">
    <property type="entry name" value="METHYLCROTONOYL-COA CARBOXYLASE SUBUNIT ALPHA, MITOCHONDRIAL-RELATED"/>
    <property type="match status" value="1"/>
</dbReference>
<dbReference type="Pfam" id="PF02786">
    <property type="entry name" value="CPSase_L_D2"/>
    <property type="match status" value="1"/>
</dbReference>
<dbReference type="Pfam" id="PF00289">
    <property type="entry name" value="Biotin_carb_N"/>
    <property type="match status" value="1"/>
</dbReference>
<dbReference type="InterPro" id="IPR011761">
    <property type="entry name" value="ATP-grasp"/>
</dbReference>
<dbReference type="EMBL" id="PJQM01002319">
    <property type="protein sequence ID" value="RCH96346.1"/>
    <property type="molecule type" value="Genomic_DNA"/>
</dbReference>
<dbReference type="SUPFAM" id="SSF56059">
    <property type="entry name" value="Glutathione synthetase ATP-binding domain-like"/>
    <property type="match status" value="1"/>
</dbReference>
<dbReference type="Pfam" id="PF02785">
    <property type="entry name" value="Biotin_carb_C"/>
    <property type="match status" value="1"/>
</dbReference>
<accession>A0A367K2E7</accession>
<evidence type="ECO:0000256" key="3">
    <source>
        <dbReference type="ARBA" id="ARBA00022741"/>
    </source>
</evidence>
<dbReference type="GO" id="GO:0004658">
    <property type="term" value="F:propionyl-CoA carboxylase activity"/>
    <property type="evidence" value="ECO:0007669"/>
    <property type="project" value="TreeGrafter"/>
</dbReference>